<keyword evidence="4" id="KW-0029">Amino-acid transport</keyword>
<evidence type="ECO:0000256" key="3">
    <source>
        <dbReference type="ARBA" id="ARBA00022692"/>
    </source>
</evidence>
<proteinExistence type="inferred from homology"/>
<dbReference type="InterPro" id="IPR035906">
    <property type="entry name" value="MetI-like_sf"/>
</dbReference>
<dbReference type="InterPro" id="IPR000515">
    <property type="entry name" value="MetI-like"/>
</dbReference>
<keyword evidence="5 7" id="KW-1133">Transmembrane helix</keyword>
<dbReference type="Pfam" id="PF00528">
    <property type="entry name" value="BPD_transp_1"/>
    <property type="match status" value="1"/>
</dbReference>
<evidence type="ECO:0000259" key="8">
    <source>
        <dbReference type="PROSITE" id="PS50928"/>
    </source>
</evidence>
<evidence type="ECO:0000256" key="5">
    <source>
        <dbReference type="ARBA" id="ARBA00022989"/>
    </source>
</evidence>
<dbReference type="SUPFAM" id="SSF161098">
    <property type="entry name" value="MetI-like"/>
    <property type="match status" value="1"/>
</dbReference>
<feature type="transmembrane region" description="Helical" evidence="7">
    <location>
        <begin position="202"/>
        <end position="223"/>
    </location>
</feature>
<dbReference type="PANTHER" id="PTHR30614">
    <property type="entry name" value="MEMBRANE COMPONENT OF AMINO ACID ABC TRANSPORTER"/>
    <property type="match status" value="1"/>
</dbReference>
<dbReference type="InterPro" id="IPR043429">
    <property type="entry name" value="ArtM/GltK/GlnP/TcyL/YhdX-like"/>
</dbReference>
<protein>
    <submittedName>
        <fullName evidence="9">L-cystine transport system permease</fullName>
    </submittedName>
</protein>
<feature type="transmembrane region" description="Helical" evidence="7">
    <location>
        <begin position="157"/>
        <end position="182"/>
    </location>
</feature>
<keyword evidence="10" id="KW-1185">Reference proteome</keyword>
<name>A0ABZ2SQ74_9ENTE</name>
<evidence type="ECO:0000256" key="1">
    <source>
        <dbReference type="ARBA" id="ARBA00004141"/>
    </source>
</evidence>
<dbReference type="CDD" id="cd06261">
    <property type="entry name" value="TM_PBP2"/>
    <property type="match status" value="1"/>
</dbReference>
<dbReference type="RefSeq" id="WP_207942280.1">
    <property type="nucleotide sequence ID" value="NZ_CP147251.1"/>
</dbReference>
<reference evidence="9 10" key="1">
    <citation type="submission" date="2024-03" db="EMBL/GenBank/DDBJ databases">
        <title>The Genome Sequence of Enterococcus sp. DIV2402.</title>
        <authorList>
            <consortium name="The Broad Institute Genomics Platform"/>
            <consortium name="The Broad Institute Microbial Omics Core"/>
            <consortium name="The Broad Institute Genomic Center for Infectious Diseases"/>
            <person name="Earl A."/>
            <person name="Manson A."/>
            <person name="Gilmore M."/>
            <person name="Schwartman J."/>
            <person name="Shea T."/>
            <person name="Abouelleil A."/>
            <person name="Cao P."/>
            <person name="Chapman S."/>
            <person name="Cusick C."/>
            <person name="Young S."/>
            <person name="Neafsey D."/>
            <person name="Nusbaum C."/>
            <person name="Birren B."/>
        </authorList>
    </citation>
    <scope>NUCLEOTIDE SEQUENCE [LARGE SCALE GENOMIC DNA]</scope>
    <source>
        <strain evidence="9 10">DIV2402</strain>
    </source>
</reference>
<comment type="similarity">
    <text evidence="7">Belongs to the binding-protein-dependent transport system permease family.</text>
</comment>
<comment type="subcellular location">
    <subcellularLocation>
        <location evidence="7">Cell membrane</location>
        <topology evidence="7">Multi-pass membrane protein</topology>
    </subcellularLocation>
    <subcellularLocation>
        <location evidence="1">Membrane</location>
        <topology evidence="1">Multi-pass membrane protein</topology>
    </subcellularLocation>
</comment>
<feature type="transmembrane region" description="Helical" evidence="7">
    <location>
        <begin position="58"/>
        <end position="82"/>
    </location>
</feature>
<dbReference type="PANTHER" id="PTHR30614:SF0">
    <property type="entry name" value="L-CYSTINE TRANSPORT SYSTEM PERMEASE PROTEIN TCYL"/>
    <property type="match status" value="1"/>
</dbReference>
<keyword evidence="6 7" id="KW-0472">Membrane</keyword>
<organism evidence="9 10">
    <name type="scientific">Candidatus Enterococcus lowellii</name>
    <dbReference type="NCBI Taxonomy" id="2230877"/>
    <lineage>
        <taxon>Bacteria</taxon>
        <taxon>Bacillati</taxon>
        <taxon>Bacillota</taxon>
        <taxon>Bacilli</taxon>
        <taxon>Lactobacillales</taxon>
        <taxon>Enterococcaceae</taxon>
        <taxon>Enterococcus</taxon>
    </lineage>
</organism>
<sequence length="237" mass="25986">MKIDINAIITAFKAAIPYIPVTLRLALVPLLIGTAVGLIIALIRFYRLPILAKIFSGIITVGKGIPIVLSLIVAYLVFSDAFDSISQALGWSLQFKDINREYIAMFVLSLYASIGLSEIFRGALTSIPQDQWDATASIGLTQVQTIRRVVLPQMVPIVLPMICSQLIVLIKASALVSLVSVVDVLNGALITSTTSYTFLESYIAAALIYWGLSILIEQLSGFFERHYARKFVRGTFV</sequence>
<gene>
    <name evidence="9" type="ORF">DOK78_000626</name>
</gene>
<evidence type="ECO:0000256" key="6">
    <source>
        <dbReference type="ARBA" id="ARBA00023136"/>
    </source>
</evidence>
<evidence type="ECO:0000313" key="9">
    <source>
        <dbReference type="EMBL" id="WYJ76009.1"/>
    </source>
</evidence>
<dbReference type="Gene3D" id="1.10.3720.10">
    <property type="entry name" value="MetI-like"/>
    <property type="match status" value="1"/>
</dbReference>
<dbReference type="Proteomes" id="UP000664701">
    <property type="component" value="Chromosome"/>
</dbReference>
<dbReference type="EMBL" id="CP147251">
    <property type="protein sequence ID" value="WYJ76009.1"/>
    <property type="molecule type" value="Genomic_DNA"/>
</dbReference>
<dbReference type="PROSITE" id="PS50928">
    <property type="entry name" value="ABC_TM1"/>
    <property type="match status" value="1"/>
</dbReference>
<feature type="domain" description="ABC transmembrane type-1" evidence="8">
    <location>
        <begin position="19"/>
        <end position="220"/>
    </location>
</feature>
<evidence type="ECO:0000256" key="2">
    <source>
        <dbReference type="ARBA" id="ARBA00022448"/>
    </source>
</evidence>
<evidence type="ECO:0000256" key="4">
    <source>
        <dbReference type="ARBA" id="ARBA00022970"/>
    </source>
</evidence>
<keyword evidence="2 7" id="KW-0813">Transport</keyword>
<feature type="transmembrane region" description="Helical" evidence="7">
    <location>
        <begin position="26"/>
        <end position="46"/>
    </location>
</feature>
<accession>A0ABZ2SQ74</accession>
<keyword evidence="3 7" id="KW-0812">Transmembrane</keyword>
<evidence type="ECO:0000256" key="7">
    <source>
        <dbReference type="RuleBase" id="RU363032"/>
    </source>
</evidence>
<feature type="transmembrane region" description="Helical" evidence="7">
    <location>
        <begin position="102"/>
        <end position="120"/>
    </location>
</feature>
<evidence type="ECO:0000313" key="10">
    <source>
        <dbReference type="Proteomes" id="UP000664701"/>
    </source>
</evidence>